<keyword evidence="6" id="KW-1185">Reference proteome</keyword>
<dbReference type="PIRSF" id="PIRSF004761">
    <property type="entry name" value="Hydrgn_mat_HypA"/>
    <property type="match status" value="1"/>
</dbReference>
<proteinExistence type="inferred from homology"/>
<organism evidence="5 6">
    <name type="scientific">Gordonibacter faecis</name>
    <dbReference type="NCBI Taxonomy" id="3047475"/>
    <lineage>
        <taxon>Bacteria</taxon>
        <taxon>Bacillati</taxon>
        <taxon>Actinomycetota</taxon>
        <taxon>Coriobacteriia</taxon>
        <taxon>Eggerthellales</taxon>
        <taxon>Eggerthellaceae</taxon>
        <taxon>Gordonibacter</taxon>
    </lineage>
</organism>
<comment type="caution">
    <text evidence="5">The sequence shown here is derived from an EMBL/GenBank/DDBJ whole genome shotgun (WGS) entry which is preliminary data.</text>
</comment>
<evidence type="ECO:0000256" key="1">
    <source>
        <dbReference type="ARBA" id="ARBA00022596"/>
    </source>
</evidence>
<feature type="binding site" evidence="4">
    <location>
        <position position="92"/>
    </location>
    <ligand>
        <name>Zn(2+)</name>
        <dbReference type="ChEBI" id="CHEBI:29105"/>
    </ligand>
</feature>
<comment type="similarity">
    <text evidence="4">Belongs to the HypA/HybF family.</text>
</comment>
<reference evidence="5 6" key="1">
    <citation type="submission" date="2023-05" db="EMBL/GenBank/DDBJ databases">
        <title>Gordonibacter KGMB12511T sp. nov., isolated from faeces of healthy Korean.</title>
        <authorList>
            <person name="Kim H.S."/>
            <person name="Kim J.-S."/>
            <person name="Suh M.K."/>
            <person name="Eom M.K."/>
            <person name="Do H.E."/>
            <person name="Lee J.-S."/>
        </authorList>
    </citation>
    <scope>NUCLEOTIDE SEQUENCE [LARGE SCALE GENOMIC DNA]</scope>
    <source>
        <strain evidence="5 6">KGMB12511</strain>
    </source>
</reference>
<dbReference type="Gene3D" id="3.30.2320.80">
    <property type="match status" value="1"/>
</dbReference>
<evidence type="ECO:0000313" key="6">
    <source>
        <dbReference type="Proteomes" id="UP001232750"/>
    </source>
</evidence>
<evidence type="ECO:0000256" key="2">
    <source>
        <dbReference type="ARBA" id="ARBA00022723"/>
    </source>
</evidence>
<evidence type="ECO:0000256" key="4">
    <source>
        <dbReference type="HAMAP-Rule" id="MF_00213"/>
    </source>
</evidence>
<sequence>MHELGIMTGVMDAVITSAKDAGADKVLKVSLSVGEMTEAIEDALRFAFEALSEQQEYALCADAELIITMVRPKSRCHECGAEYEHDRFHMLCPECGGFATELIAGRELQIDSIEVDIPDDE</sequence>
<feature type="binding site" evidence="4">
    <location>
        <position position="95"/>
    </location>
    <ligand>
        <name>Zn(2+)</name>
        <dbReference type="ChEBI" id="CHEBI:29105"/>
    </ligand>
</feature>
<feature type="binding site" evidence="4">
    <location>
        <position position="76"/>
    </location>
    <ligand>
        <name>Zn(2+)</name>
        <dbReference type="ChEBI" id="CHEBI:29105"/>
    </ligand>
</feature>
<name>A0ABT7DLL9_9ACTN</name>
<dbReference type="Proteomes" id="UP001232750">
    <property type="component" value="Unassembled WGS sequence"/>
</dbReference>
<dbReference type="RefSeq" id="WP_283831769.1">
    <property type="nucleotide sequence ID" value="NZ_JASJEU010000012.1"/>
</dbReference>
<dbReference type="PANTHER" id="PTHR34535:SF3">
    <property type="entry name" value="HYDROGENASE MATURATION FACTOR HYPA"/>
    <property type="match status" value="1"/>
</dbReference>
<dbReference type="PANTHER" id="PTHR34535">
    <property type="entry name" value="HYDROGENASE MATURATION FACTOR HYPA"/>
    <property type="match status" value="1"/>
</dbReference>
<dbReference type="Pfam" id="PF01155">
    <property type="entry name" value="HypA"/>
    <property type="match status" value="1"/>
</dbReference>
<dbReference type="HAMAP" id="MF_00213">
    <property type="entry name" value="HypA_HybF"/>
    <property type="match status" value="1"/>
</dbReference>
<keyword evidence="1 4" id="KW-0533">Nickel</keyword>
<evidence type="ECO:0000256" key="3">
    <source>
        <dbReference type="ARBA" id="ARBA00022833"/>
    </source>
</evidence>
<protein>
    <recommendedName>
        <fullName evidence="4">Hydrogenase maturation factor HypA</fullName>
    </recommendedName>
</protein>
<feature type="binding site" evidence="4">
    <location>
        <position position="2"/>
    </location>
    <ligand>
        <name>Ni(2+)</name>
        <dbReference type="ChEBI" id="CHEBI:49786"/>
    </ligand>
</feature>
<evidence type="ECO:0000313" key="5">
    <source>
        <dbReference type="EMBL" id="MDJ1650421.1"/>
    </source>
</evidence>
<dbReference type="InterPro" id="IPR000688">
    <property type="entry name" value="HypA/HybF"/>
</dbReference>
<feature type="binding site" evidence="4">
    <location>
        <position position="79"/>
    </location>
    <ligand>
        <name>Zn(2+)</name>
        <dbReference type="ChEBI" id="CHEBI:29105"/>
    </ligand>
</feature>
<keyword evidence="2 4" id="KW-0479">Metal-binding</keyword>
<accession>A0ABT7DLL9</accession>
<dbReference type="EMBL" id="JASJEU010000012">
    <property type="protein sequence ID" value="MDJ1650421.1"/>
    <property type="molecule type" value="Genomic_DNA"/>
</dbReference>
<keyword evidence="3 4" id="KW-0862">Zinc</keyword>
<comment type="function">
    <text evidence="4">Involved in the maturation of [NiFe] hydrogenases. Required for nickel insertion into the metal center of the hydrogenase.</text>
</comment>
<gene>
    <name evidence="4" type="primary">hypA</name>
    <name evidence="5" type="ORF">QNJ86_06380</name>
</gene>